<feature type="region of interest" description="Disordered" evidence="1">
    <location>
        <begin position="73"/>
        <end position="97"/>
    </location>
</feature>
<sequence>AEVKAGAAGAEQLAGDIEDAMTALQFQDAVNQQLDHVAAALREARDALSDDPARGAQLLERLRARATMQSERRVVDRVTAPEPTSEAGDASGSFELF</sequence>
<keyword evidence="3" id="KW-1185">Reference proteome</keyword>
<feature type="non-terminal residue" evidence="2">
    <location>
        <position position="1"/>
    </location>
</feature>
<organism evidence="2 3">
    <name type="scientific">Gemmata algarum</name>
    <dbReference type="NCBI Taxonomy" id="2975278"/>
    <lineage>
        <taxon>Bacteria</taxon>
        <taxon>Pseudomonadati</taxon>
        <taxon>Planctomycetota</taxon>
        <taxon>Planctomycetia</taxon>
        <taxon>Gemmatales</taxon>
        <taxon>Gemmataceae</taxon>
        <taxon>Gemmata</taxon>
    </lineage>
</organism>
<name>A0ABU5F9G9_9BACT</name>
<gene>
    <name evidence="2" type="ORF">R5W23_004905</name>
</gene>
<dbReference type="EMBL" id="JAXBLV010000238">
    <property type="protein sequence ID" value="MDY3563402.1"/>
    <property type="molecule type" value="Genomic_DNA"/>
</dbReference>
<dbReference type="Proteomes" id="UP001272242">
    <property type="component" value="Unassembled WGS sequence"/>
</dbReference>
<protein>
    <submittedName>
        <fullName evidence="2">Uncharacterized protein</fullName>
    </submittedName>
</protein>
<evidence type="ECO:0000313" key="2">
    <source>
        <dbReference type="EMBL" id="MDY3563402.1"/>
    </source>
</evidence>
<proteinExistence type="predicted"/>
<accession>A0ABU5F9G9</accession>
<reference evidence="3" key="1">
    <citation type="journal article" date="2023" name="Mar. Drugs">
        <title>Gemmata algarum, a Novel Planctomycete Isolated from an Algal Mat, Displays Antimicrobial Activity.</title>
        <authorList>
            <person name="Kumar G."/>
            <person name="Kallscheuer N."/>
            <person name="Kashif M."/>
            <person name="Ahamad S."/>
            <person name="Jagadeeshwari U."/>
            <person name="Pannikurungottu S."/>
            <person name="Haufschild T."/>
            <person name="Kabuu M."/>
            <person name="Sasikala C."/>
            <person name="Jogler C."/>
            <person name="Ramana C."/>
        </authorList>
    </citation>
    <scope>NUCLEOTIDE SEQUENCE [LARGE SCALE GENOMIC DNA]</scope>
    <source>
        <strain evidence="3">JC673</strain>
    </source>
</reference>
<comment type="caution">
    <text evidence="2">The sequence shown here is derived from an EMBL/GenBank/DDBJ whole genome shotgun (WGS) entry which is preliminary data.</text>
</comment>
<evidence type="ECO:0000313" key="3">
    <source>
        <dbReference type="Proteomes" id="UP001272242"/>
    </source>
</evidence>
<evidence type="ECO:0000256" key="1">
    <source>
        <dbReference type="SAM" id="MobiDB-lite"/>
    </source>
</evidence>